<feature type="domain" description="Phosphatidic acid phosphatase type 2/haloperoxidase" evidence="2">
    <location>
        <begin position="135"/>
        <end position="205"/>
    </location>
</feature>
<dbReference type="STRING" id="573061.Clocel_2085"/>
<dbReference type="InterPro" id="IPR036938">
    <property type="entry name" value="PAP2/HPO_sf"/>
</dbReference>
<dbReference type="HOGENOM" id="CLU_102949_1_0_9"/>
<reference evidence="3 4" key="1">
    <citation type="submission" date="2010-08" db="EMBL/GenBank/DDBJ databases">
        <title>Complete sequence of Clostridium cellulovorans 743B.</title>
        <authorList>
            <consortium name="US DOE Joint Genome Institute"/>
            <person name="Lucas S."/>
            <person name="Copeland A."/>
            <person name="Lapidus A."/>
            <person name="Cheng J.-F."/>
            <person name="Bruce D."/>
            <person name="Goodwin L."/>
            <person name="Pitluck S."/>
            <person name="Chertkov O."/>
            <person name="Detter J.C."/>
            <person name="Han C."/>
            <person name="Tapia R."/>
            <person name="Land M."/>
            <person name="Hauser L."/>
            <person name="Chang Y.-J."/>
            <person name="Jeffries C."/>
            <person name="Kyrpides N."/>
            <person name="Ivanova N."/>
            <person name="Mikhailova N."/>
            <person name="Hemme C.L."/>
            <person name="Woyke T."/>
        </authorList>
    </citation>
    <scope>NUCLEOTIDE SEQUENCE [LARGE SCALE GENOMIC DNA]</scope>
    <source>
        <strain evidence="4">ATCC 35296 / DSM 3052 / OCM 3 / 743B</strain>
    </source>
</reference>
<feature type="transmembrane region" description="Helical" evidence="1">
    <location>
        <begin position="79"/>
        <end position="100"/>
    </location>
</feature>
<dbReference type="Gene3D" id="1.20.144.10">
    <property type="entry name" value="Phosphatidic acid phosphatase type 2/haloperoxidase"/>
    <property type="match status" value="1"/>
</dbReference>
<dbReference type="Pfam" id="PF01569">
    <property type="entry name" value="PAP2"/>
    <property type="match status" value="1"/>
</dbReference>
<feature type="transmembrane region" description="Helical" evidence="1">
    <location>
        <begin position="12"/>
        <end position="33"/>
    </location>
</feature>
<accession>D9SMW2</accession>
<evidence type="ECO:0000313" key="3">
    <source>
        <dbReference type="EMBL" id="ADL51828.1"/>
    </source>
</evidence>
<dbReference type="AlphaFoldDB" id="D9SMW2"/>
<keyword evidence="1" id="KW-0812">Transmembrane</keyword>
<dbReference type="Proteomes" id="UP000002730">
    <property type="component" value="Chromosome"/>
</dbReference>
<dbReference type="SUPFAM" id="SSF48317">
    <property type="entry name" value="Acid phosphatase/Vanadium-dependent haloperoxidase"/>
    <property type="match status" value="1"/>
</dbReference>
<feature type="transmembrane region" description="Helical" evidence="1">
    <location>
        <begin position="54"/>
        <end position="73"/>
    </location>
</feature>
<protein>
    <submittedName>
        <fullName evidence="3">Phosphoesterase PA-phosphatase related</fullName>
    </submittedName>
</protein>
<dbReference type="KEGG" id="ccb:Clocel_2085"/>
<evidence type="ECO:0000313" key="4">
    <source>
        <dbReference type="Proteomes" id="UP000002730"/>
    </source>
</evidence>
<organism evidence="3 4">
    <name type="scientific">Clostridium cellulovorans (strain ATCC 35296 / DSM 3052 / OCM 3 / 743B)</name>
    <dbReference type="NCBI Taxonomy" id="573061"/>
    <lineage>
        <taxon>Bacteria</taxon>
        <taxon>Bacillati</taxon>
        <taxon>Bacillota</taxon>
        <taxon>Clostridia</taxon>
        <taxon>Eubacteriales</taxon>
        <taxon>Clostridiaceae</taxon>
        <taxon>Clostridium</taxon>
    </lineage>
</organism>
<dbReference type="RefSeq" id="WP_010076953.1">
    <property type="nucleotide sequence ID" value="NC_014393.1"/>
</dbReference>
<feature type="transmembrane region" description="Helical" evidence="1">
    <location>
        <begin position="184"/>
        <end position="202"/>
    </location>
</feature>
<sequence length="226" mass="26297">MLDKEFFHKYKHFLAIIAYAIVGFLFSLCEKYISPQYEMYSSIDSYIPFVKEMVIPYITWYLYIAFAIIYLGIKSKEDFYKLITFLVSGMLIAMFIYVVFPNCQNLRATTLLGSDLFSKLIHYLYYIDTPTNVNPSLHVIISIGIYCSLANSEPLKNNRFFNSISFILMVAISISTVFIKQHSIIDVFFGALIGIIIYFIIYRTTITETIINFVNQKHEKENKVNS</sequence>
<dbReference type="OrthoDB" id="9790723at2"/>
<dbReference type="EMBL" id="CP002160">
    <property type="protein sequence ID" value="ADL51828.1"/>
    <property type="molecule type" value="Genomic_DNA"/>
</dbReference>
<evidence type="ECO:0000259" key="2">
    <source>
        <dbReference type="Pfam" id="PF01569"/>
    </source>
</evidence>
<dbReference type="InterPro" id="IPR000326">
    <property type="entry name" value="PAP2/HPO"/>
</dbReference>
<dbReference type="eggNOG" id="COG0671">
    <property type="taxonomic scope" value="Bacteria"/>
</dbReference>
<name>D9SMW2_CLOC7</name>
<keyword evidence="4" id="KW-1185">Reference proteome</keyword>
<proteinExistence type="predicted"/>
<gene>
    <name evidence="3" type="ordered locus">Clocel_2085</name>
</gene>
<keyword evidence="1" id="KW-0472">Membrane</keyword>
<feature type="transmembrane region" description="Helical" evidence="1">
    <location>
        <begin position="160"/>
        <end position="178"/>
    </location>
</feature>
<evidence type="ECO:0000256" key="1">
    <source>
        <dbReference type="SAM" id="Phobius"/>
    </source>
</evidence>
<keyword evidence="1" id="KW-1133">Transmembrane helix</keyword>